<keyword evidence="2" id="KW-1185">Reference proteome</keyword>
<dbReference type="PANTHER" id="PTHR33112">
    <property type="entry name" value="DOMAIN PROTEIN, PUTATIVE-RELATED"/>
    <property type="match status" value="1"/>
</dbReference>
<gene>
    <name evidence="1" type="ORF">K505DRAFT_261190</name>
</gene>
<dbReference type="OrthoDB" id="5362512at2759"/>
<accession>A0A6A6WP30</accession>
<reference evidence="1" key="1">
    <citation type="journal article" date="2020" name="Stud. Mycol.">
        <title>101 Dothideomycetes genomes: a test case for predicting lifestyles and emergence of pathogens.</title>
        <authorList>
            <person name="Haridas S."/>
            <person name="Albert R."/>
            <person name="Binder M."/>
            <person name="Bloem J."/>
            <person name="Labutti K."/>
            <person name="Salamov A."/>
            <person name="Andreopoulos B."/>
            <person name="Baker S."/>
            <person name="Barry K."/>
            <person name="Bills G."/>
            <person name="Bluhm B."/>
            <person name="Cannon C."/>
            <person name="Castanera R."/>
            <person name="Culley D."/>
            <person name="Daum C."/>
            <person name="Ezra D."/>
            <person name="Gonzalez J."/>
            <person name="Henrissat B."/>
            <person name="Kuo A."/>
            <person name="Liang C."/>
            <person name="Lipzen A."/>
            <person name="Lutzoni F."/>
            <person name="Magnuson J."/>
            <person name="Mondo S."/>
            <person name="Nolan M."/>
            <person name="Ohm R."/>
            <person name="Pangilinan J."/>
            <person name="Park H.-J."/>
            <person name="Ramirez L."/>
            <person name="Alfaro M."/>
            <person name="Sun H."/>
            <person name="Tritt A."/>
            <person name="Yoshinaga Y."/>
            <person name="Zwiers L.-H."/>
            <person name="Turgeon B."/>
            <person name="Goodwin S."/>
            <person name="Spatafora J."/>
            <person name="Crous P."/>
            <person name="Grigoriev I."/>
        </authorList>
    </citation>
    <scope>NUCLEOTIDE SEQUENCE</scope>
    <source>
        <strain evidence="1">CBS 109.77</strain>
    </source>
</reference>
<dbReference type="EMBL" id="MU002639">
    <property type="protein sequence ID" value="KAF2785849.1"/>
    <property type="molecule type" value="Genomic_DNA"/>
</dbReference>
<evidence type="ECO:0000313" key="2">
    <source>
        <dbReference type="Proteomes" id="UP000799757"/>
    </source>
</evidence>
<name>A0A6A6WP30_9PLEO</name>
<dbReference type="Proteomes" id="UP000799757">
    <property type="component" value="Unassembled WGS sequence"/>
</dbReference>
<sequence length="62" mass="7073">WQTLVRHYSQCLLMYETDVLPSLGGLARTFAQKSGHTYAAGLWLEQMPISLLWTPHVPICKD</sequence>
<dbReference type="PANTHER" id="PTHR33112:SF16">
    <property type="entry name" value="HETEROKARYON INCOMPATIBILITY DOMAIN-CONTAINING PROTEIN"/>
    <property type="match status" value="1"/>
</dbReference>
<feature type="non-terminal residue" evidence="1">
    <location>
        <position position="1"/>
    </location>
</feature>
<organism evidence="1 2">
    <name type="scientific">Melanomma pulvis-pyrius CBS 109.77</name>
    <dbReference type="NCBI Taxonomy" id="1314802"/>
    <lineage>
        <taxon>Eukaryota</taxon>
        <taxon>Fungi</taxon>
        <taxon>Dikarya</taxon>
        <taxon>Ascomycota</taxon>
        <taxon>Pezizomycotina</taxon>
        <taxon>Dothideomycetes</taxon>
        <taxon>Pleosporomycetidae</taxon>
        <taxon>Pleosporales</taxon>
        <taxon>Melanommataceae</taxon>
        <taxon>Melanomma</taxon>
    </lineage>
</organism>
<evidence type="ECO:0000313" key="1">
    <source>
        <dbReference type="EMBL" id="KAF2785849.1"/>
    </source>
</evidence>
<protein>
    <submittedName>
        <fullName evidence="1">Uncharacterized protein</fullName>
    </submittedName>
</protein>
<proteinExistence type="predicted"/>
<dbReference type="AlphaFoldDB" id="A0A6A6WP30"/>